<comment type="cofactor">
    <cofactor evidence="6">
        <name>Mg(2+)</name>
        <dbReference type="ChEBI" id="CHEBI:18420"/>
    </cofactor>
    <cofactor evidence="6">
        <name>Mn(2+)</name>
        <dbReference type="ChEBI" id="CHEBI:29035"/>
    </cofactor>
</comment>
<dbReference type="CDD" id="cd02009">
    <property type="entry name" value="TPP_SHCHC_synthase"/>
    <property type="match status" value="1"/>
</dbReference>
<dbReference type="InterPro" id="IPR029061">
    <property type="entry name" value="THDP-binding"/>
</dbReference>
<comment type="pathway">
    <text evidence="6">Quinol/quinone metabolism; menaquinone biosynthesis.</text>
</comment>
<dbReference type="GO" id="GO:0070204">
    <property type="term" value="F:2-succinyl-5-enolpyruvyl-6-hydroxy-3-cyclohexene-1-carboxylic-acid synthase activity"/>
    <property type="evidence" value="ECO:0007669"/>
    <property type="project" value="UniProtKB-UniRule"/>
</dbReference>
<dbReference type="UniPathway" id="UPA01057">
    <property type="reaction ID" value="UER00164"/>
</dbReference>
<dbReference type="Pfam" id="PF02776">
    <property type="entry name" value="TPP_enzyme_N"/>
    <property type="match status" value="1"/>
</dbReference>
<evidence type="ECO:0000313" key="9">
    <source>
        <dbReference type="Proteomes" id="UP000275256"/>
    </source>
</evidence>
<dbReference type="EC" id="2.2.1.9" evidence="6"/>
<evidence type="ECO:0000256" key="6">
    <source>
        <dbReference type="HAMAP-Rule" id="MF_01659"/>
    </source>
</evidence>
<keyword evidence="9" id="KW-1185">Reference proteome</keyword>
<protein>
    <recommendedName>
        <fullName evidence="6">2-succinyl-5-enolpyruvyl-6-hydroxy-3-cyclohexene-1-carboxylate synthase</fullName>
        <shortName evidence="6">SEPHCHC synthase</shortName>
        <ecNumber evidence="6">2.2.1.9</ecNumber>
    </recommendedName>
    <alternativeName>
        <fullName evidence="6">Menaquinone biosynthesis protein MenD</fullName>
    </alternativeName>
</protein>
<comment type="catalytic activity">
    <reaction evidence="6">
        <text>isochorismate + 2-oxoglutarate + H(+) = 5-enolpyruvoyl-6-hydroxy-2-succinyl-cyclohex-3-ene-1-carboxylate + CO2</text>
        <dbReference type="Rhea" id="RHEA:25593"/>
        <dbReference type="ChEBI" id="CHEBI:15378"/>
        <dbReference type="ChEBI" id="CHEBI:16526"/>
        <dbReference type="ChEBI" id="CHEBI:16810"/>
        <dbReference type="ChEBI" id="CHEBI:29780"/>
        <dbReference type="ChEBI" id="CHEBI:58818"/>
        <dbReference type="EC" id="2.2.1.9"/>
    </reaction>
</comment>
<dbReference type="Gene3D" id="3.40.50.1220">
    <property type="entry name" value="TPP-binding domain"/>
    <property type="match status" value="1"/>
</dbReference>
<feature type="domain" description="Thiamine pyrophosphate enzyme N-terminal TPP-binding" evidence="7">
    <location>
        <begin position="15"/>
        <end position="125"/>
    </location>
</feature>
<dbReference type="InterPro" id="IPR004433">
    <property type="entry name" value="MenaQ_synth_MenD"/>
</dbReference>
<keyword evidence="4 6" id="KW-0786">Thiamine pyrophosphate</keyword>
<comment type="caution">
    <text evidence="8">The sequence shown here is derived from an EMBL/GenBank/DDBJ whole genome shotgun (WGS) entry which is preliminary data.</text>
</comment>
<dbReference type="SUPFAM" id="SSF52518">
    <property type="entry name" value="Thiamin diphosphate-binding fold (THDP-binding)"/>
    <property type="match status" value="2"/>
</dbReference>
<evidence type="ECO:0000256" key="5">
    <source>
        <dbReference type="ARBA" id="ARBA00023211"/>
    </source>
</evidence>
<comment type="pathway">
    <text evidence="6">Quinol/quinone metabolism; 1,4-dihydroxy-2-naphthoate biosynthesis; 1,4-dihydroxy-2-naphthoate from chorismate: step 2/7.</text>
</comment>
<dbReference type="AlphaFoldDB" id="A0A3M0G0S2"/>
<name>A0A3M0G0S2_9ACTN</name>
<comment type="similarity">
    <text evidence="6">Belongs to the TPP enzyme family. MenD subfamily.</text>
</comment>
<dbReference type="Gene3D" id="3.40.50.970">
    <property type="match status" value="2"/>
</dbReference>
<dbReference type="GO" id="GO:0030976">
    <property type="term" value="F:thiamine pyrophosphate binding"/>
    <property type="evidence" value="ECO:0007669"/>
    <property type="project" value="UniProtKB-UniRule"/>
</dbReference>
<dbReference type="HAMAP" id="MF_01659">
    <property type="entry name" value="MenD"/>
    <property type="match status" value="1"/>
</dbReference>
<dbReference type="GO" id="GO:0009234">
    <property type="term" value="P:menaquinone biosynthetic process"/>
    <property type="evidence" value="ECO:0007669"/>
    <property type="project" value="UniProtKB-UniRule"/>
</dbReference>
<dbReference type="OrthoDB" id="9791859at2"/>
<dbReference type="EMBL" id="REFW01000004">
    <property type="protein sequence ID" value="RMB58218.1"/>
    <property type="molecule type" value="Genomic_DNA"/>
</dbReference>
<keyword evidence="1 6" id="KW-0808">Transferase</keyword>
<dbReference type="GO" id="GO:0030145">
    <property type="term" value="F:manganese ion binding"/>
    <property type="evidence" value="ECO:0007669"/>
    <property type="project" value="UniProtKB-UniRule"/>
</dbReference>
<keyword evidence="5 6" id="KW-0464">Manganese</keyword>
<comment type="cofactor">
    <cofactor evidence="6">
        <name>thiamine diphosphate</name>
        <dbReference type="ChEBI" id="CHEBI:58937"/>
    </cofactor>
    <text evidence="6">Binds 1 thiamine pyrophosphate per subunit.</text>
</comment>
<dbReference type="GO" id="GO:0000287">
    <property type="term" value="F:magnesium ion binding"/>
    <property type="evidence" value="ECO:0007669"/>
    <property type="project" value="UniProtKB-UniRule"/>
</dbReference>
<evidence type="ECO:0000256" key="3">
    <source>
        <dbReference type="ARBA" id="ARBA00022842"/>
    </source>
</evidence>
<evidence type="ECO:0000256" key="4">
    <source>
        <dbReference type="ARBA" id="ARBA00023052"/>
    </source>
</evidence>
<evidence type="ECO:0000259" key="7">
    <source>
        <dbReference type="Pfam" id="PF02776"/>
    </source>
</evidence>
<keyword evidence="2 6" id="KW-0479">Metal-binding</keyword>
<dbReference type="UniPathway" id="UPA00079"/>
<comment type="function">
    <text evidence="6">Catalyzes the thiamine diphosphate-dependent decarboxylation of 2-oxoglutarate and the subsequent addition of the resulting succinic semialdehyde-thiamine pyrophosphate anion to isochorismate to yield 2-succinyl-5-enolpyruvyl-6-hydroxy-3-cyclohexene-1-carboxylate (SEPHCHC).</text>
</comment>
<sequence>MALDEGPDVNSPLLGATIVSALVACGVTDVVLAPGSRNAALALALHRADAHGDLRLHVRIDERVAAFTALGLAKGSGRVVAVVTTSGSAVGNLVPAAMEARAAGVGLMLITADRPAEAIGTGANQTGEQVGAFGPAALATVRVSSHGNEAAWGAAVQRAHVTAAGLRTRRPGPVHLNAEFSPPLVGAVPAPAFRAAEVHGSHGVTVYETSDARDTVVLVGDASWTAGVEARALAELAGLPLLAEPSSNARTGPCAIAHYRLLLDSAVGQRIRRVVCFGHPTLSRPVNALLSRQGVEVIVVADRAEWGDVSSRAAAVVDRVLMPEGDPAWLDAWRTADMHVAQRRGHGWDGHTVAAAVVASVGRGDALFLGSSQSIRDADLAPISARPARTWANRGLAGIDGTLSTATGVALATGLPTTVLLGDLTLQHDMGALVAPPLEPGCDIRVVVVHDDGGAIFSTLEQGGTAYDEAFERVFGTPQGVDLAAVATALGWQTSSVADPLALEAALAGPVSGRQMVIASLTRDGRRAAEASLHELGRDAG</sequence>
<dbReference type="NCBIfam" id="TIGR00173">
    <property type="entry name" value="menD"/>
    <property type="match status" value="1"/>
</dbReference>
<dbReference type="PIRSF" id="PIRSF004983">
    <property type="entry name" value="MenD"/>
    <property type="match status" value="1"/>
</dbReference>
<organism evidence="8 9">
    <name type="scientific">Tessaracoccus antarcticus</name>
    <dbReference type="NCBI Taxonomy" id="2479848"/>
    <lineage>
        <taxon>Bacteria</taxon>
        <taxon>Bacillati</taxon>
        <taxon>Actinomycetota</taxon>
        <taxon>Actinomycetes</taxon>
        <taxon>Propionibacteriales</taxon>
        <taxon>Propionibacteriaceae</taxon>
        <taxon>Tessaracoccus</taxon>
    </lineage>
</organism>
<dbReference type="PANTHER" id="PTHR42916">
    <property type="entry name" value="2-SUCCINYL-5-ENOLPYRUVYL-6-HYDROXY-3-CYCLOHEXENE-1-CARBOXYLATE SYNTHASE"/>
    <property type="match status" value="1"/>
</dbReference>
<dbReference type="Proteomes" id="UP000275256">
    <property type="component" value="Unassembled WGS sequence"/>
</dbReference>
<proteinExistence type="inferred from homology"/>
<evidence type="ECO:0000313" key="8">
    <source>
        <dbReference type="EMBL" id="RMB58218.1"/>
    </source>
</evidence>
<evidence type="ECO:0000256" key="2">
    <source>
        <dbReference type="ARBA" id="ARBA00022723"/>
    </source>
</evidence>
<gene>
    <name evidence="6 8" type="primary">menD</name>
    <name evidence="8" type="ORF">EAX62_13500</name>
</gene>
<evidence type="ECO:0000256" key="1">
    <source>
        <dbReference type="ARBA" id="ARBA00022679"/>
    </source>
</evidence>
<keyword evidence="6" id="KW-0474">Menaquinone biosynthesis</keyword>
<dbReference type="PANTHER" id="PTHR42916:SF1">
    <property type="entry name" value="PROTEIN PHYLLO, CHLOROPLASTIC"/>
    <property type="match status" value="1"/>
</dbReference>
<dbReference type="InterPro" id="IPR012001">
    <property type="entry name" value="Thiamin_PyroP_enz_TPP-bd_dom"/>
</dbReference>
<accession>A0A3M0G0S2</accession>
<reference evidence="8 9" key="1">
    <citation type="submission" date="2018-10" db="EMBL/GenBank/DDBJ databases">
        <title>Tessaracoccus antarcticuss sp. nov., isolated from sediment.</title>
        <authorList>
            <person name="Zhou L.Y."/>
            <person name="Du Z.J."/>
        </authorList>
    </citation>
    <scope>NUCLEOTIDE SEQUENCE [LARGE SCALE GENOMIC DNA]</scope>
    <source>
        <strain evidence="8 9">JDX10</strain>
    </source>
</reference>
<comment type="subunit">
    <text evidence="6">Homodimer.</text>
</comment>
<keyword evidence="3 6" id="KW-0460">Magnesium</keyword>